<protein>
    <submittedName>
        <fullName evidence="1">Uncharacterized protein</fullName>
    </submittedName>
</protein>
<sequence length="203" mass="23738">MNIKKVLLSLLAISILSFICVTFVNQAASFNKYAPKLLRFEGKGYGIHKPIWGDKIFSKEEALYIHRHHYWNRFLGNQFKSQEVAEVLIDHLINAGVGVDNKNIVAFEKIIGVPQNGVLTQSDIDVANSFEYPEDIVNPYVEYRLRYYRTRKDAKKYKGWFSRAKSFYMKKAERNEEENVLEDYIVIPKSQKKEDHNVVEEIK</sequence>
<gene>
    <name evidence="1" type="ORF">EMA8858_01353</name>
</gene>
<organism evidence="1 2">
    <name type="scientific">Emticicia aquatica</name>
    <dbReference type="NCBI Taxonomy" id="1681835"/>
    <lineage>
        <taxon>Bacteria</taxon>
        <taxon>Pseudomonadati</taxon>
        <taxon>Bacteroidota</taxon>
        <taxon>Cytophagia</taxon>
        <taxon>Cytophagales</taxon>
        <taxon>Leadbetterellaceae</taxon>
        <taxon>Emticicia</taxon>
    </lineage>
</organism>
<proteinExistence type="predicted"/>
<dbReference type="Gene3D" id="1.20.141.10">
    <property type="entry name" value="Chitosanase, subunit A, domain 1"/>
    <property type="match status" value="1"/>
</dbReference>
<dbReference type="EMBL" id="CAKLPY010000001">
    <property type="protein sequence ID" value="CAH0995233.1"/>
    <property type="molecule type" value="Genomic_DNA"/>
</dbReference>
<evidence type="ECO:0000313" key="2">
    <source>
        <dbReference type="Proteomes" id="UP000837932"/>
    </source>
</evidence>
<accession>A0ABM9AN94</accession>
<evidence type="ECO:0000313" key="1">
    <source>
        <dbReference type="EMBL" id="CAH0995233.1"/>
    </source>
</evidence>
<dbReference type="Proteomes" id="UP000837932">
    <property type="component" value="Unassembled WGS sequence"/>
</dbReference>
<reference evidence="1" key="1">
    <citation type="submission" date="2021-12" db="EMBL/GenBank/DDBJ databases">
        <authorList>
            <person name="Rodrigo-Torres L."/>
            <person name="Arahal R. D."/>
            <person name="Lucena T."/>
        </authorList>
    </citation>
    <scope>NUCLEOTIDE SEQUENCE</scope>
    <source>
        <strain evidence="1">CECT 8858</strain>
    </source>
</reference>
<dbReference type="SUPFAM" id="SSF53955">
    <property type="entry name" value="Lysozyme-like"/>
    <property type="match status" value="1"/>
</dbReference>
<comment type="caution">
    <text evidence="1">The sequence shown here is derived from an EMBL/GenBank/DDBJ whole genome shotgun (WGS) entry which is preliminary data.</text>
</comment>
<name>A0ABM9AN94_9BACT</name>
<dbReference type="InterPro" id="IPR023346">
    <property type="entry name" value="Lysozyme-like_dom_sf"/>
</dbReference>
<keyword evidence="2" id="KW-1185">Reference proteome</keyword>
<dbReference type="RefSeq" id="WP_238805697.1">
    <property type="nucleotide sequence ID" value="NZ_CAKLPY010000001.1"/>
</dbReference>